<keyword evidence="2" id="KW-1185">Reference proteome</keyword>
<name>A0ACC1T962_9APHY</name>
<reference evidence="1" key="1">
    <citation type="submission" date="2022-07" db="EMBL/GenBank/DDBJ databases">
        <title>Genome Sequence of Phlebia brevispora.</title>
        <authorList>
            <person name="Buettner E."/>
        </authorList>
    </citation>
    <scope>NUCLEOTIDE SEQUENCE</scope>
    <source>
        <strain evidence="1">MPL23</strain>
    </source>
</reference>
<organism evidence="1 2">
    <name type="scientific">Phlebia brevispora</name>
    <dbReference type="NCBI Taxonomy" id="194682"/>
    <lineage>
        <taxon>Eukaryota</taxon>
        <taxon>Fungi</taxon>
        <taxon>Dikarya</taxon>
        <taxon>Basidiomycota</taxon>
        <taxon>Agaricomycotina</taxon>
        <taxon>Agaricomycetes</taxon>
        <taxon>Polyporales</taxon>
        <taxon>Meruliaceae</taxon>
        <taxon>Phlebia</taxon>
    </lineage>
</organism>
<evidence type="ECO:0000313" key="1">
    <source>
        <dbReference type="EMBL" id="KAJ3555818.1"/>
    </source>
</evidence>
<evidence type="ECO:0000313" key="2">
    <source>
        <dbReference type="Proteomes" id="UP001148662"/>
    </source>
</evidence>
<sequence>MSTFRMVKSQQVRCNPWSAHFEDVGVGSKFSVQIYQWASSNNRDAIRDRQGCNERFPAHLSFAQSTQSYFAEEILPMHVFVAERLSFLLLSFILDYSVYHLVPHGYMIALVLLGSSSTLLTFQLRPFSNSLEAALLALSLVAYQRLYRSPTKAVLTCFTALVVFGIFTRITFLAFALPIVVSTLLNLWHGSSRNRISFLQNLAYIAFAALTVATALVLVDSRFFYGSFQHLAFTPYNLLLYNLSSENLAKHGLHPRWLHVTVNLPMIVGPTLVAYGLKAGWKHLTLPSALNGRSAASPSRSINSICVYVIMISLVLLSVQPHQEPRFLTPLLVPFIVLVANHGIQNVGRWFWIITMALNFALALVFGVLHQGGVVRSLLNLHELINVGTTQNRSTIVYWKTYMPPRHLLAIPRHHEQKASVTDLAGSSPLEMQQALSSFTPEYTMLYLVTPPFAVQQLPSDIRSCFSTKSLVFPHLDLDHIPESVAMGWKDGLSLGIYTSSPGCLHSHPPSYH</sequence>
<dbReference type="EMBL" id="JANHOG010000296">
    <property type="protein sequence ID" value="KAJ3555818.1"/>
    <property type="molecule type" value="Genomic_DNA"/>
</dbReference>
<protein>
    <submittedName>
        <fullName evidence="1">Uncharacterized protein</fullName>
    </submittedName>
</protein>
<accession>A0ACC1T962</accession>
<comment type="caution">
    <text evidence="1">The sequence shown here is derived from an EMBL/GenBank/DDBJ whole genome shotgun (WGS) entry which is preliminary data.</text>
</comment>
<proteinExistence type="predicted"/>
<dbReference type="Proteomes" id="UP001148662">
    <property type="component" value="Unassembled WGS sequence"/>
</dbReference>
<gene>
    <name evidence="1" type="ORF">NM688_g2367</name>
</gene>